<evidence type="ECO:0000256" key="1">
    <source>
        <dbReference type="SAM" id="SignalP"/>
    </source>
</evidence>
<accession>A0A1I7W9J5</accession>
<dbReference type="WBParaSite" id="Hba_01331">
    <property type="protein sequence ID" value="Hba_01331"/>
    <property type="gene ID" value="Hba_01331"/>
</dbReference>
<proteinExistence type="predicted"/>
<dbReference type="Proteomes" id="UP000095283">
    <property type="component" value="Unplaced"/>
</dbReference>
<name>A0A1I7W9J5_HETBA</name>
<feature type="signal peptide" evidence="1">
    <location>
        <begin position="1"/>
        <end position="24"/>
    </location>
</feature>
<feature type="chain" id="PRO_5009310530" evidence="1">
    <location>
        <begin position="25"/>
        <end position="61"/>
    </location>
</feature>
<organism evidence="2 3">
    <name type="scientific">Heterorhabditis bacteriophora</name>
    <name type="common">Entomopathogenic nematode worm</name>
    <dbReference type="NCBI Taxonomy" id="37862"/>
    <lineage>
        <taxon>Eukaryota</taxon>
        <taxon>Metazoa</taxon>
        <taxon>Ecdysozoa</taxon>
        <taxon>Nematoda</taxon>
        <taxon>Chromadorea</taxon>
        <taxon>Rhabditida</taxon>
        <taxon>Rhabditina</taxon>
        <taxon>Rhabditomorpha</taxon>
        <taxon>Strongyloidea</taxon>
        <taxon>Heterorhabditidae</taxon>
        <taxon>Heterorhabditis</taxon>
    </lineage>
</organism>
<dbReference type="AlphaFoldDB" id="A0A1I7W9J5"/>
<reference evidence="3" key="1">
    <citation type="submission" date="2016-11" db="UniProtKB">
        <authorList>
            <consortium name="WormBaseParasite"/>
        </authorList>
    </citation>
    <scope>IDENTIFICATION</scope>
</reference>
<keyword evidence="2" id="KW-1185">Reference proteome</keyword>
<keyword evidence="1" id="KW-0732">Signal</keyword>
<evidence type="ECO:0000313" key="2">
    <source>
        <dbReference type="Proteomes" id="UP000095283"/>
    </source>
</evidence>
<sequence>MSHKMNSWAIRVWSVLIMWQRLVAVYEIKSESEHPTVTVVCETSLKISDICQKKNKICHTV</sequence>
<protein>
    <submittedName>
        <fullName evidence="3">Secreted protein</fullName>
    </submittedName>
</protein>
<evidence type="ECO:0000313" key="3">
    <source>
        <dbReference type="WBParaSite" id="Hba_01331"/>
    </source>
</evidence>